<dbReference type="CDD" id="cd06550">
    <property type="entry name" value="TM_ABC_iron-siderophores_like"/>
    <property type="match status" value="1"/>
</dbReference>
<dbReference type="RefSeq" id="WP_076723976.1">
    <property type="nucleotide sequence ID" value="NZ_MSCW01000005.1"/>
</dbReference>
<dbReference type="EMBL" id="MSCW01000005">
    <property type="protein sequence ID" value="ONF44096.1"/>
    <property type="molecule type" value="Genomic_DNA"/>
</dbReference>
<dbReference type="GO" id="GO:0005886">
    <property type="term" value="C:plasma membrane"/>
    <property type="evidence" value="ECO:0007669"/>
    <property type="project" value="UniProtKB-SubCell"/>
</dbReference>
<feature type="transmembrane region" description="Helical" evidence="8">
    <location>
        <begin position="201"/>
        <end position="222"/>
    </location>
</feature>
<gene>
    <name evidence="9" type="ORF">BTO32_07345</name>
</gene>
<feature type="transmembrane region" description="Helical" evidence="8">
    <location>
        <begin position="156"/>
        <end position="177"/>
    </location>
</feature>
<proteinExistence type="inferred from homology"/>
<name>A0A1V2DUT2_9GAMM</name>
<dbReference type="Gene3D" id="1.10.3470.10">
    <property type="entry name" value="ABC transporter involved in vitamin B12 uptake, BtuC"/>
    <property type="match status" value="1"/>
</dbReference>
<sequence>MTGRTLRRRRSPGTGYGLLAAGGGLLLLMLVSLGVGARGLPVAVILDAFLAFDPGISDHLLVRELRFPRTLVAVLVGGALGVAGVIMQAVTRNPLADPGLLGINAGAALAIVAGIALGGVSGMAGQFTLGCVGAGLASVGVYLLGGLRQGINPVRVVLAGAAVTVMLMALAQILIINSQDPVFDQFRHWAVGSLQGRGRPLLLPLWLLVLAGMVLAGYLARALDLMALGGDLGRALGLRPRLVWLLAAVAIVLLAGAATAAAGPISFVGLAAPHLARGLAGPDHHRLLPCTALLAALLTLFADILGRLVIHPGEVGVGIMVALIGGPFFIAMARRRRLLHL</sequence>
<protein>
    <submittedName>
        <fullName evidence="9">ABC transporter permease</fullName>
    </submittedName>
</protein>
<dbReference type="Proteomes" id="UP000189339">
    <property type="component" value="Unassembled WGS sequence"/>
</dbReference>
<dbReference type="GO" id="GO:0033214">
    <property type="term" value="P:siderophore-iron import into cell"/>
    <property type="evidence" value="ECO:0007669"/>
    <property type="project" value="TreeGrafter"/>
</dbReference>
<feature type="transmembrane region" description="Helical" evidence="8">
    <location>
        <begin position="16"/>
        <end position="36"/>
    </location>
</feature>
<evidence type="ECO:0000256" key="7">
    <source>
        <dbReference type="ARBA" id="ARBA00023136"/>
    </source>
</evidence>
<evidence type="ECO:0000256" key="5">
    <source>
        <dbReference type="ARBA" id="ARBA00022692"/>
    </source>
</evidence>
<dbReference type="Pfam" id="PF01032">
    <property type="entry name" value="FecCD"/>
    <property type="match status" value="1"/>
</dbReference>
<dbReference type="PANTHER" id="PTHR30472">
    <property type="entry name" value="FERRIC ENTEROBACTIN TRANSPORT SYSTEM PERMEASE PROTEIN"/>
    <property type="match status" value="1"/>
</dbReference>
<dbReference type="SUPFAM" id="SSF81345">
    <property type="entry name" value="ABC transporter involved in vitamin B12 uptake, BtuC"/>
    <property type="match status" value="1"/>
</dbReference>
<evidence type="ECO:0000256" key="8">
    <source>
        <dbReference type="SAM" id="Phobius"/>
    </source>
</evidence>
<keyword evidence="10" id="KW-1185">Reference proteome</keyword>
<evidence type="ECO:0000256" key="6">
    <source>
        <dbReference type="ARBA" id="ARBA00022989"/>
    </source>
</evidence>
<evidence type="ECO:0000256" key="1">
    <source>
        <dbReference type="ARBA" id="ARBA00004651"/>
    </source>
</evidence>
<reference evidence="9 10" key="1">
    <citation type="submission" date="2016-12" db="EMBL/GenBank/DDBJ databases">
        <title>Marinobacter lutaoensis whole genome sequencing.</title>
        <authorList>
            <person name="Verma A."/>
            <person name="Krishnamurthi S."/>
        </authorList>
    </citation>
    <scope>NUCLEOTIDE SEQUENCE [LARGE SCALE GENOMIC DNA]</scope>
    <source>
        <strain evidence="9 10">T5054</strain>
    </source>
</reference>
<keyword evidence="3" id="KW-0813">Transport</keyword>
<keyword evidence="4" id="KW-1003">Cell membrane</keyword>
<dbReference type="STRING" id="135739.BTO32_07345"/>
<comment type="similarity">
    <text evidence="2">Belongs to the binding-protein-dependent transport system permease family. FecCD subfamily.</text>
</comment>
<dbReference type="InterPro" id="IPR000522">
    <property type="entry name" value="ABC_transptr_permease_BtuC"/>
</dbReference>
<evidence type="ECO:0000313" key="9">
    <source>
        <dbReference type="EMBL" id="ONF44096.1"/>
    </source>
</evidence>
<dbReference type="InterPro" id="IPR037294">
    <property type="entry name" value="ABC_BtuC-like"/>
</dbReference>
<keyword evidence="6 8" id="KW-1133">Transmembrane helix</keyword>
<evidence type="ECO:0000256" key="2">
    <source>
        <dbReference type="ARBA" id="ARBA00007935"/>
    </source>
</evidence>
<accession>A0A1V2DUT2</accession>
<feature type="transmembrane region" description="Helical" evidence="8">
    <location>
        <begin position="315"/>
        <end position="333"/>
    </location>
</feature>
<dbReference type="PANTHER" id="PTHR30472:SF1">
    <property type="entry name" value="FE(3+) DICITRATE TRANSPORT SYSTEM PERMEASE PROTEIN FECC-RELATED"/>
    <property type="match status" value="1"/>
</dbReference>
<feature type="transmembrane region" description="Helical" evidence="8">
    <location>
        <begin position="102"/>
        <end position="120"/>
    </location>
</feature>
<dbReference type="OrthoDB" id="9055647at2"/>
<organism evidence="9 10">
    <name type="scientific">Marinobacter lutaoensis</name>
    <dbReference type="NCBI Taxonomy" id="135739"/>
    <lineage>
        <taxon>Bacteria</taxon>
        <taxon>Pseudomonadati</taxon>
        <taxon>Pseudomonadota</taxon>
        <taxon>Gammaproteobacteria</taxon>
        <taxon>Pseudomonadales</taxon>
        <taxon>Marinobacteraceae</taxon>
        <taxon>Marinobacter</taxon>
    </lineage>
</organism>
<comment type="subcellular location">
    <subcellularLocation>
        <location evidence="1">Cell membrane</location>
        <topology evidence="1">Multi-pass membrane protein</topology>
    </subcellularLocation>
</comment>
<feature type="transmembrane region" description="Helical" evidence="8">
    <location>
        <begin position="127"/>
        <end position="144"/>
    </location>
</feature>
<feature type="transmembrane region" description="Helical" evidence="8">
    <location>
        <begin position="242"/>
        <end position="275"/>
    </location>
</feature>
<evidence type="ECO:0000313" key="10">
    <source>
        <dbReference type="Proteomes" id="UP000189339"/>
    </source>
</evidence>
<keyword evidence="5 8" id="KW-0812">Transmembrane</keyword>
<comment type="caution">
    <text evidence="9">The sequence shown here is derived from an EMBL/GenBank/DDBJ whole genome shotgun (WGS) entry which is preliminary data.</text>
</comment>
<dbReference type="GO" id="GO:0022857">
    <property type="term" value="F:transmembrane transporter activity"/>
    <property type="evidence" value="ECO:0007669"/>
    <property type="project" value="InterPro"/>
</dbReference>
<evidence type="ECO:0000256" key="4">
    <source>
        <dbReference type="ARBA" id="ARBA00022475"/>
    </source>
</evidence>
<dbReference type="AlphaFoldDB" id="A0A1V2DUT2"/>
<keyword evidence="7 8" id="KW-0472">Membrane</keyword>
<feature type="transmembrane region" description="Helical" evidence="8">
    <location>
        <begin position="71"/>
        <end position="90"/>
    </location>
</feature>
<evidence type="ECO:0000256" key="3">
    <source>
        <dbReference type="ARBA" id="ARBA00022448"/>
    </source>
</evidence>